<dbReference type="InterPro" id="IPR014752">
    <property type="entry name" value="Arrestin-like_C"/>
</dbReference>
<organism evidence="3 4">
    <name type="scientific">Ceratobasidium theobromae</name>
    <dbReference type="NCBI Taxonomy" id="1582974"/>
    <lineage>
        <taxon>Eukaryota</taxon>
        <taxon>Fungi</taxon>
        <taxon>Dikarya</taxon>
        <taxon>Basidiomycota</taxon>
        <taxon>Agaricomycotina</taxon>
        <taxon>Agaricomycetes</taxon>
        <taxon>Cantharellales</taxon>
        <taxon>Ceratobasidiaceae</taxon>
        <taxon>Ceratobasidium</taxon>
    </lineage>
</organism>
<feature type="compositionally biased region" description="Pro residues" evidence="1">
    <location>
        <begin position="558"/>
        <end position="567"/>
    </location>
</feature>
<feature type="compositionally biased region" description="Basic and acidic residues" evidence="1">
    <location>
        <begin position="606"/>
        <end position="621"/>
    </location>
</feature>
<protein>
    <submittedName>
        <fullName evidence="3">Mucin-2</fullName>
    </submittedName>
</protein>
<evidence type="ECO:0000313" key="3">
    <source>
        <dbReference type="EMBL" id="KAB5591906.1"/>
    </source>
</evidence>
<feature type="region of interest" description="Disordered" evidence="1">
    <location>
        <begin position="812"/>
        <end position="848"/>
    </location>
</feature>
<feature type="compositionally biased region" description="Polar residues" evidence="1">
    <location>
        <begin position="1434"/>
        <end position="1452"/>
    </location>
</feature>
<feature type="compositionally biased region" description="Basic and acidic residues" evidence="1">
    <location>
        <begin position="1398"/>
        <end position="1409"/>
    </location>
</feature>
<feature type="compositionally biased region" description="Polar residues" evidence="1">
    <location>
        <begin position="813"/>
        <end position="824"/>
    </location>
</feature>
<name>A0A5N5QKE4_9AGAM</name>
<dbReference type="Pfam" id="PF00339">
    <property type="entry name" value="Arrestin_N"/>
    <property type="match status" value="1"/>
</dbReference>
<dbReference type="OrthoDB" id="298939at2759"/>
<feature type="compositionally biased region" description="Basic and acidic residues" evidence="1">
    <location>
        <begin position="925"/>
        <end position="937"/>
    </location>
</feature>
<feature type="region of interest" description="Disordered" evidence="1">
    <location>
        <begin position="532"/>
        <end position="575"/>
    </location>
</feature>
<feature type="domain" description="Arrestin-like N-terminal" evidence="2">
    <location>
        <begin position="24"/>
        <end position="155"/>
    </location>
</feature>
<evidence type="ECO:0000313" key="4">
    <source>
        <dbReference type="Proteomes" id="UP000383932"/>
    </source>
</evidence>
<feature type="compositionally biased region" description="Pro residues" evidence="1">
    <location>
        <begin position="362"/>
        <end position="371"/>
    </location>
</feature>
<feature type="compositionally biased region" description="Low complexity" evidence="1">
    <location>
        <begin position="1308"/>
        <end position="1318"/>
    </location>
</feature>
<dbReference type="EMBL" id="SSOP01000083">
    <property type="protein sequence ID" value="KAB5591906.1"/>
    <property type="molecule type" value="Genomic_DNA"/>
</dbReference>
<dbReference type="Proteomes" id="UP000383932">
    <property type="component" value="Unassembled WGS sequence"/>
</dbReference>
<evidence type="ECO:0000259" key="2">
    <source>
        <dbReference type="Pfam" id="PF00339"/>
    </source>
</evidence>
<feature type="compositionally biased region" description="Polar residues" evidence="1">
    <location>
        <begin position="1134"/>
        <end position="1146"/>
    </location>
</feature>
<feature type="compositionally biased region" description="Basic and acidic residues" evidence="1">
    <location>
        <begin position="998"/>
        <end position="1012"/>
    </location>
</feature>
<feature type="region of interest" description="Disordered" evidence="1">
    <location>
        <begin position="589"/>
        <end position="690"/>
    </location>
</feature>
<accession>A0A5N5QKE4</accession>
<dbReference type="InterPro" id="IPR011021">
    <property type="entry name" value="Arrestin-like_N"/>
</dbReference>
<feature type="compositionally biased region" description="Polar residues" evidence="1">
    <location>
        <begin position="951"/>
        <end position="960"/>
    </location>
</feature>
<feature type="compositionally biased region" description="Polar residues" evidence="1">
    <location>
        <begin position="346"/>
        <end position="356"/>
    </location>
</feature>
<feature type="region of interest" description="Disordered" evidence="1">
    <location>
        <begin position="887"/>
        <end position="1065"/>
    </location>
</feature>
<reference evidence="3 4" key="1">
    <citation type="journal article" date="2019" name="Fungal Biol. Biotechnol.">
        <title>Draft genome sequence of fastidious pathogen Ceratobasidium theobromae, which causes vascular-streak dieback in Theobroma cacao.</title>
        <authorList>
            <person name="Ali S.S."/>
            <person name="Asman A."/>
            <person name="Shao J."/>
            <person name="Firmansyah A.P."/>
            <person name="Susilo A.W."/>
            <person name="Rosmana A."/>
            <person name="McMahon P."/>
            <person name="Junaid M."/>
            <person name="Guest D."/>
            <person name="Kheng T.Y."/>
            <person name="Meinhardt L.W."/>
            <person name="Bailey B.A."/>
        </authorList>
    </citation>
    <scope>NUCLEOTIDE SEQUENCE [LARGE SCALE GENOMIC DNA]</scope>
    <source>
        <strain evidence="3 4">CT2</strain>
    </source>
</reference>
<feature type="region of interest" description="Disordered" evidence="1">
    <location>
        <begin position="704"/>
        <end position="789"/>
    </location>
</feature>
<evidence type="ECO:0000256" key="1">
    <source>
        <dbReference type="SAM" id="MobiDB-lite"/>
    </source>
</evidence>
<feature type="region of interest" description="Disordered" evidence="1">
    <location>
        <begin position="337"/>
        <end position="379"/>
    </location>
</feature>
<keyword evidence="4" id="KW-1185">Reference proteome</keyword>
<sequence>MPAAQEAMNAGPHHAKLRVTAHVSSPVYVAGSEVTGKIDVECRAEKGLGLGTIMVELLAVQELNSRDHAATSTFIHTRRMFQGPSLPPSNAVISEDDKGYFPPHHYPARRGITTFFFRFPLPLTSPSSIDFGSGLARIRYEVRASASVAWKGERRLVTDTREIHVVESAMQEVESAGTVVGESGKIWVQGKVLGGAVIAGQTCCIELHVKNHSPRKTTGINVTLQRVLHLDNPPPQHANLILSDTLVAAAFHDAQYCCPPGLEGVAKLVINVPKTARTVKGGSRESGEAGSDKAIPALFDIRASVNVRLCMGVGAKDLMLNLPVVISHPAAIAPEPTQALGLPNHDITNLRPSSPHSLYEPPRSPFLPPQSPVQSLHAGYSPYPPSSPVPYTQLYFPPPSPQLPNILNYFPAPPTSPGFPMSPSLPMSPGLPVSPSLPMSPGPPMFPGPPMSPVHSMSPALPMSPVPPMSPIPPMSPVLPMTPVPSMSPALSYAHDLPLPNPHKGQPQVLQHQISPPQFPGVAMQPRTHVPQFPHAQSMPQLGPRPMPQKPRGSPARNPLPPLPPRPTSAEPHVHELGISFPPPASIPLSSTAEQVQAAVEVPDSVEGKGARASRISEHLHMSSRTRSVSPTGRRFSGAHVRPAPIESQPAAVAANIDPGVLSPRPVHSPLSDVMDRSGSADGGAGKAQVQDLERIAAEEEIERASIQSARQPPEQLADQHPRSPGRTKRQTTLPPDPQVNEQQNPNKILPQQTPSSREGPRGAAPAPHGVRSSPKKSQPEVPKPNGVGVLLVKQLEPMSTGLTALERRLTAKLQQSPTETTLQARKPVQKQEKPAPLPQEEPSNTIDWGEIARVGKLKSFALANKKPMVPAFVVPELPQASFAKPKPSVIRKPVPSMDEQEDLPVLPGHRTLPSSVPPSPRASNHTEVKQLVRYELEDNPMPKAPYDSGARNSAPSISQPPARMPVQPPRERSPIPAVPQLRPARPSSAAMIPSPVVEDKPPTRYELKDNPMPKALSDSEAPAFAPSPVRAPAQPSRESSPKPTAPQSRPVPRPPSVTMAPSPVVETKPLVRYTLTDVPAPVPKVSPRSGAQDLPAIVTQLPPAQTRPQAPAQSTSVAITARLFQNGHIKSPATPSQPKVGTRHTSAIVAPGPVVEAKPPVRYELADNPVPKSQPASQVPAPVAMPFQTPVHLANDSVVRQPSRESHSESTALEPKSEPLSSPVAAVPPAIPKHIPRYQLTDRPVSKPPARYQLDDLPVRKPPPSPSPVPAATQAPHDVLLNHRANLRPISTSRPPSPSKFEPQDRVPAAPAPAVVPRSPTKEAFTARAAPTPRVPSFPRPENIANGSEANGVRSQPGKAAARRSLSPQRPRPPRASFTDVAPMVNNQDSRAGPKAMEPRRSDAESRAAQKARYFESLAANGNHQPAKPIPAPQSTRQVLRPQQANTTQAVSEPPHHVQPPLHQSPPTQIEPPAEITQPAQIIPPHSPVYSPPQREPSPIFMANPVLPTAPTARSLIPVTSSGFEVPVVLPGKDARERADAALREAELFRLKRDAISRVPGWLDTDYTPPVPQHTRVIRLPNAPVVHQHWDIHQPMQEEPTMAELLAREQPVARAAYDPQLKHPRPRPLSPNPATLLPNDSELLAKYGVRSARGGRGGQVTAVTSLWQNGTKDTAPTASKAPPTATKRYTAPAGLAPLATKFAPHTEGMTPASPLMSSPAITKSTSVPAIVHTTQAVPILSSTATLARPVGGQGVRTRMMAFAPIPESQSDDLLIRRTSQSTEGVAVGQAKLKELIGRYQS</sequence>
<gene>
    <name evidence="3" type="ORF">CTheo_4639</name>
</gene>
<feature type="region of interest" description="Disordered" evidence="1">
    <location>
        <begin position="1129"/>
        <end position="1154"/>
    </location>
</feature>
<feature type="compositionally biased region" description="Pro residues" evidence="1">
    <location>
        <begin position="1261"/>
        <end position="1270"/>
    </location>
</feature>
<dbReference type="Gene3D" id="2.60.40.640">
    <property type="match status" value="1"/>
</dbReference>
<comment type="caution">
    <text evidence="3">The sequence shown here is derived from an EMBL/GenBank/DDBJ whole genome shotgun (WGS) entry which is preliminary data.</text>
</comment>
<proteinExistence type="predicted"/>
<feature type="compositionally biased region" description="Polar residues" evidence="1">
    <location>
        <begin position="740"/>
        <end position="757"/>
    </location>
</feature>
<feature type="region of interest" description="Disordered" evidence="1">
    <location>
        <begin position="1193"/>
        <end position="1473"/>
    </location>
</feature>